<dbReference type="CDD" id="cd00544">
    <property type="entry name" value="CobU"/>
    <property type="match status" value="1"/>
</dbReference>
<evidence type="ECO:0000256" key="2">
    <source>
        <dbReference type="ARBA" id="ARBA00000711"/>
    </source>
</evidence>
<dbReference type="Gene3D" id="3.40.50.300">
    <property type="entry name" value="P-loop containing nucleotide triphosphate hydrolases"/>
    <property type="match status" value="1"/>
</dbReference>
<dbReference type="NCBIfam" id="NF004469">
    <property type="entry name" value="PRK05800.1"/>
    <property type="match status" value="1"/>
</dbReference>
<evidence type="ECO:0000256" key="15">
    <source>
        <dbReference type="ARBA" id="ARBA00023134"/>
    </source>
</evidence>
<dbReference type="EC" id="2.7.1.156" evidence="8"/>
<comment type="function">
    <text evidence="4">Catalyzes ATP-dependent phosphorylation of adenosylcobinamide and addition of GMP to adenosylcobinamide phosphate.</text>
</comment>
<evidence type="ECO:0000256" key="14">
    <source>
        <dbReference type="ARBA" id="ARBA00022840"/>
    </source>
</evidence>
<evidence type="ECO:0000256" key="9">
    <source>
        <dbReference type="ARBA" id="ARBA00012523"/>
    </source>
</evidence>
<evidence type="ECO:0000256" key="7">
    <source>
        <dbReference type="ARBA" id="ARBA00007490"/>
    </source>
</evidence>
<evidence type="ECO:0000256" key="1">
    <source>
        <dbReference type="ARBA" id="ARBA00000312"/>
    </source>
</evidence>
<evidence type="ECO:0000256" key="11">
    <source>
        <dbReference type="ARBA" id="ARBA00022679"/>
    </source>
</evidence>
<accession>A0ABU4DVQ1</accession>
<evidence type="ECO:0000256" key="8">
    <source>
        <dbReference type="ARBA" id="ARBA00012016"/>
    </source>
</evidence>
<name>A0ABU4DVQ1_9DEIO</name>
<evidence type="ECO:0000256" key="17">
    <source>
        <dbReference type="ARBA" id="ARBA00030571"/>
    </source>
</evidence>
<evidence type="ECO:0000256" key="16">
    <source>
        <dbReference type="ARBA" id="ARBA00029570"/>
    </source>
</evidence>
<dbReference type="GO" id="GO:0043752">
    <property type="term" value="F:adenosylcobinamide kinase activity"/>
    <property type="evidence" value="ECO:0007669"/>
    <property type="project" value="UniProtKB-EC"/>
</dbReference>
<dbReference type="InterPro" id="IPR027417">
    <property type="entry name" value="P-loop_NTPase"/>
</dbReference>
<dbReference type="SUPFAM" id="SSF52540">
    <property type="entry name" value="P-loop containing nucleoside triphosphate hydrolases"/>
    <property type="match status" value="1"/>
</dbReference>
<proteinExistence type="inferred from homology"/>
<keyword evidence="15" id="KW-0342">GTP-binding</keyword>
<dbReference type="GO" id="GO:0008820">
    <property type="term" value="F:cobinamide phosphate guanylyltransferase activity"/>
    <property type="evidence" value="ECO:0007669"/>
    <property type="project" value="UniProtKB-EC"/>
</dbReference>
<dbReference type="InterPro" id="IPR003203">
    <property type="entry name" value="CobU/CobP"/>
</dbReference>
<dbReference type="PANTHER" id="PTHR34848:SF1">
    <property type="entry name" value="BIFUNCTIONAL ADENOSYLCOBALAMIN BIOSYNTHESIS PROTEIN COBU"/>
    <property type="match status" value="1"/>
</dbReference>
<evidence type="ECO:0000313" key="19">
    <source>
        <dbReference type="Proteomes" id="UP001276150"/>
    </source>
</evidence>
<organism evidence="18 19">
    <name type="scientific">Deinococcus arenicola</name>
    <dbReference type="NCBI Taxonomy" id="2994950"/>
    <lineage>
        <taxon>Bacteria</taxon>
        <taxon>Thermotogati</taxon>
        <taxon>Deinococcota</taxon>
        <taxon>Deinococci</taxon>
        <taxon>Deinococcales</taxon>
        <taxon>Deinococcaceae</taxon>
        <taxon>Deinococcus</taxon>
    </lineage>
</organism>
<keyword evidence="12" id="KW-0547">Nucleotide-binding</keyword>
<gene>
    <name evidence="18" type="primary">cobU</name>
    <name evidence="18" type="ORF">ORD21_18135</name>
</gene>
<evidence type="ECO:0000313" key="18">
    <source>
        <dbReference type="EMBL" id="MDV6376515.1"/>
    </source>
</evidence>
<keyword evidence="11 18" id="KW-0808">Transferase</keyword>
<keyword evidence="14" id="KW-0067">ATP-binding</keyword>
<keyword evidence="13 18" id="KW-0418">Kinase</keyword>
<evidence type="ECO:0000256" key="5">
    <source>
        <dbReference type="ARBA" id="ARBA00004692"/>
    </source>
</evidence>
<comment type="catalytic activity">
    <reaction evidence="2">
        <text>adenosylcob(III)inamide phosphate + GTP + H(+) = adenosylcob(III)inamide-GDP + diphosphate</text>
        <dbReference type="Rhea" id="RHEA:22712"/>
        <dbReference type="ChEBI" id="CHEBI:15378"/>
        <dbReference type="ChEBI" id="CHEBI:33019"/>
        <dbReference type="ChEBI" id="CHEBI:37565"/>
        <dbReference type="ChEBI" id="CHEBI:58502"/>
        <dbReference type="ChEBI" id="CHEBI:60487"/>
        <dbReference type="EC" id="2.7.7.62"/>
    </reaction>
</comment>
<evidence type="ECO:0000256" key="4">
    <source>
        <dbReference type="ARBA" id="ARBA00003889"/>
    </source>
</evidence>
<evidence type="ECO:0000256" key="12">
    <source>
        <dbReference type="ARBA" id="ARBA00022741"/>
    </source>
</evidence>
<dbReference type="PIRSF" id="PIRSF006135">
    <property type="entry name" value="CobU"/>
    <property type="match status" value="1"/>
</dbReference>
<evidence type="ECO:0000256" key="6">
    <source>
        <dbReference type="ARBA" id="ARBA00005159"/>
    </source>
</evidence>
<dbReference type="Proteomes" id="UP001276150">
    <property type="component" value="Unassembled WGS sequence"/>
</dbReference>
<comment type="catalytic activity">
    <reaction evidence="3">
        <text>adenosylcob(III)inamide + GTP = adenosylcob(III)inamide phosphate + GDP + H(+)</text>
        <dbReference type="Rhea" id="RHEA:15765"/>
        <dbReference type="ChEBI" id="CHEBI:2480"/>
        <dbReference type="ChEBI" id="CHEBI:15378"/>
        <dbReference type="ChEBI" id="CHEBI:37565"/>
        <dbReference type="ChEBI" id="CHEBI:58189"/>
        <dbReference type="ChEBI" id="CHEBI:58502"/>
        <dbReference type="EC" id="2.7.1.156"/>
    </reaction>
</comment>
<reference evidence="18 19" key="1">
    <citation type="submission" date="2022-11" db="EMBL/GenBank/DDBJ databases">
        <title>Deinococcus ZS9-10, Low Temperature and Draught-tolerating, UV-resistant Bacteria from Continental Antarctica.</title>
        <authorList>
            <person name="Cheng L."/>
        </authorList>
    </citation>
    <scope>NUCLEOTIDE SEQUENCE [LARGE SCALE GENOMIC DNA]</scope>
    <source>
        <strain evidence="18 19">ZS9-10</strain>
    </source>
</reference>
<dbReference type="EC" id="2.7.7.62" evidence="9"/>
<protein>
    <recommendedName>
        <fullName evidence="16">Adenosylcobinamide kinase</fullName>
        <ecNumber evidence="8">2.7.1.156</ecNumber>
        <ecNumber evidence="9">2.7.7.62</ecNumber>
    </recommendedName>
    <alternativeName>
        <fullName evidence="17">Adenosylcobinamide-phosphate guanylyltransferase</fullName>
    </alternativeName>
</protein>
<keyword evidence="19" id="KW-1185">Reference proteome</keyword>
<dbReference type="PANTHER" id="PTHR34848">
    <property type="match status" value="1"/>
</dbReference>
<evidence type="ECO:0000256" key="13">
    <source>
        <dbReference type="ARBA" id="ARBA00022777"/>
    </source>
</evidence>
<comment type="catalytic activity">
    <reaction evidence="1">
        <text>adenosylcob(III)inamide + ATP = adenosylcob(III)inamide phosphate + ADP + H(+)</text>
        <dbReference type="Rhea" id="RHEA:15769"/>
        <dbReference type="ChEBI" id="CHEBI:2480"/>
        <dbReference type="ChEBI" id="CHEBI:15378"/>
        <dbReference type="ChEBI" id="CHEBI:30616"/>
        <dbReference type="ChEBI" id="CHEBI:58502"/>
        <dbReference type="ChEBI" id="CHEBI:456216"/>
        <dbReference type="EC" id="2.7.1.156"/>
    </reaction>
</comment>
<sequence>MAVILYVTGGARSGKSSFAEARAAASGQSVTYLATAQAFDTEMTERIGRHRADRPVAWTTVEEPLDVPQAVRDASTPTLLLDCLSLWVSNMLLSDWTDEAMLAAADSLLNAARTRSGLTVLVSNEVGQGIVPDNALARRYRDVLGWVNQRCAAASDEAVLLVSGLPLQLKPSKEFHEF</sequence>
<comment type="similarity">
    <text evidence="7">Belongs to the CobU/CobP family.</text>
</comment>
<comment type="pathway">
    <text evidence="5">Cofactor biosynthesis; adenosylcobalamin biosynthesis; adenosylcobalamin from cob(II)yrinate a,c-diamide: step 6/7.</text>
</comment>
<comment type="caution">
    <text evidence="18">The sequence shown here is derived from an EMBL/GenBank/DDBJ whole genome shotgun (WGS) entry which is preliminary data.</text>
</comment>
<evidence type="ECO:0000256" key="10">
    <source>
        <dbReference type="ARBA" id="ARBA00022573"/>
    </source>
</evidence>
<keyword evidence="10" id="KW-0169">Cobalamin biosynthesis</keyword>
<dbReference type="Pfam" id="PF02283">
    <property type="entry name" value="CobU"/>
    <property type="match status" value="1"/>
</dbReference>
<evidence type="ECO:0000256" key="3">
    <source>
        <dbReference type="ARBA" id="ARBA00001522"/>
    </source>
</evidence>
<keyword evidence="18" id="KW-0548">Nucleotidyltransferase</keyword>
<comment type="pathway">
    <text evidence="6">Cofactor biosynthesis; adenosylcobalamin biosynthesis; adenosylcobalamin from cob(II)yrinate a,c-diamide: step 5/7.</text>
</comment>
<dbReference type="EMBL" id="JAPMIV010000067">
    <property type="protein sequence ID" value="MDV6376515.1"/>
    <property type="molecule type" value="Genomic_DNA"/>
</dbReference>